<dbReference type="AlphaFoldDB" id="A0A4C1U221"/>
<feature type="compositionally biased region" description="Polar residues" evidence="1">
    <location>
        <begin position="100"/>
        <end position="109"/>
    </location>
</feature>
<dbReference type="Proteomes" id="UP000299102">
    <property type="component" value="Unassembled WGS sequence"/>
</dbReference>
<comment type="caution">
    <text evidence="2">The sequence shown here is derived from an EMBL/GenBank/DDBJ whole genome shotgun (WGS) entry which is preliminary data.</text>
</comment>
<feature type="compositionally biased region" description="Basic and acidic residues" evidence="1">
    <location>
        <begin position="35"/>
        <end position="52"/>
    </location>
</feature>
<reference evidence="2 3" key="1">
    <citation type="journal article" date="2019" name="Commun. Biol.">
        <title>The bagworm genome reveals a unique fibroin gene that provides high tensile strength.</title>
        <authorList>
            <person name="Kono N."/>
            <person name="Nakamura H."/>
            <person name="Ohtoshi R."/>
            <person name="Tomita M."/>
            <person name="Numata K."/>
            <person name="Arakawa K."/>
        </authorList>
    </citation>
    <scope>NUCLEOTIDE SEQUENCE [LARGE SCALE GENOMIC DNA]</scope>
</reference>
<feature type="region of interest" description="Disordered" evidence="1">
    <location>
        <begin position="35"/>
        <end position="115"/>
    </location>
</feature>
<keyword evidence="3" id="KW-1185">Reference proteome</keyword>
<evidence type="ECO:0000313" key="3">
    <source>
        <dbReference type="Proteomes" id="UP000299102"/>
    </source>
</evidence>
<evidence type="ECO:0000313" key="2">
    <source>
        <dbReference type="EMBL" id="GBP20197.1"/>
    </source>
</evidence>
<name>A0A4C1U221_EUMVA</name>
<proteinExistence type="predicted"/>
<sequence length="115" mass="12375">MTSSDSKAGSPSILFSQLPGLLVRQPVLIEHLSRCREQEPGCERRESFKLDAPHASNRSDSSSSSSADTASQGSGSAEAPEQHQQQQLQLPARQLVQVRSYNRTDTGAHSKSAVA</sequence>
<accession>A0A4C1U221</accession>
<protein>
    <submittedName>
        <fullName evidence="2">Uncharacterized protein</fullName>
    </submittedName>
</protein>
<feature type="compositionally biased region" description="Low complexity" evidence="1">
    <location>
        <begin position="55"/>
        <end position="99"/>
    </location>
</feature>
<organism evidence="2 3">
    <name type="scientific">Eumeta variegata</name>
    <name type="common">Bagworm moth</name>
    <name type="synonym">Eumeta japonica</name>
    <dbReference type="NCBI Taxonomy" id="151549"/>
    <lineage>
        <taxon>Eukaryota</taxon>
        <taxon>Metazoa</taxon>
        <taxon>Ecdysozoa</taxon>
        <taxon>Arthropoda</taxon>
        <taxon>Hexapoda</taxon>
        <taxon>Insecta</taxon>
        <taxon>Pterygota</taxon>
        <taxon>Neoptera</taxon>
        <taxon>Endopterygota</taxon>
        <taxon>Lepidoptera</taxon>
        <taxon>Glossata</taxon>
        <taxon>Ditrysia</taxon>
        <taxon>Tineoidea</taxon>
        <taxon>Psychidae</taxon>
        <taxon>Oiketicinae</taxon>
        <taxon>Eumeta</taxon>
    </lineage>
</organism>
<dbReference type="EMBL" id="BGZK01000116">
    <property type="protein sequence ID" value="GBP20197.1"/>
    <property type="molecule type" value="Genomic_DNA"/>
</dbReference>
<evidence type="ECO:0000256" key="1">
    <source>
        <dbReference type="SAM" id="MobiDB-lite"/>
    </source>
</evidence>
<gene>
    <name evidence="2" type="ORF">EVAR_82070_1</name>
</gene>